<comment type="caution">
    <text evidence="1">The sequence shown here is derived from an EMBL/GenBank/DDBJ whole genome shotgun (WGS) entry which is preliminary data.</text>
</comment>
<proteinExistence type="predicted"/>
<evidence type="ECO:0000313" key="2">
    <source>
        <dbReference type="Proteomes" id="UP000813462"/>
    </source>
</evidence>
<name>A0A978VBM2_ZIZJJ</name>
<evidence type="ECO:0000313" key="1">
    <source>
        <dbReference type="EMBL" id="KAH7525307.1"/>
    </source>
</evidence>
<reference evidence="1" key="1">
    <citation type="journal article" date="2021" name="Front. Plant Sci.">
        <title>Chromosome-Scale Genome Assembly for Chinese Sour Jujube and Insights Into Its Genome Evolution and Domestication Signature.</title>
        <authorList>
            <person name="Shen L.-Y."/>
            <person name="Luo H."/>
            <person name="Wang X.-L."/>
            <person name="Wang X.-M."/>
            <person name="Qiu X.-J."/>
            <person name="Liu H."/>
            <person name="Zhou S.-S."/>
            <person name="Jia K.-H."/>
            <person name="Nie S."/>
            <person name="Bao Y.-T."/>
            <person name="Zhang R.-G."/>
            <person name="Yun Q.-Z."/>
            <person name="Chai Y.-H."/>
            <person name="Lu J.-Y."/>
            <person name="Li Y."/>
            <person name="Zhao S.-W."/>
            <person name="Mao J.-F."/>
            <person name="Jia S.-G."/>
            <person name="Mao Y.-M."/>
        </authorList>
    </citation>
    <scope>NUCLEOTIDE SEQUENCE</scope>
    <source>
        <strain evidence="1">AT0</strain>
        <tissue evidence="1">Leaf</tissue>
    </source>
</reference>
<dbReference type="EMBL" id="JAEACU010000006">
    <property type="protein sequence ID" value="KAH7525307.1"/>
    <property type="molecule type" value="Genomic_DNA"/>
</dbReference>
<organism evidence="1 2">
    <name type="scientific">Ziziphus jujuba var. spinosa</name>
    <dbReference type="NCBI Taxonomy" id="714518"/>
    <lineage>
        <taxon>Eukaryota</taxon>
        <taxon>Viridiplantae</taxon>
        <taxon>Streptophyta</taxon>
        <taxon>Embryophyta</taxon>
        <taxon>Tracheophyta</taxon>
        <taxon>Spermatophyta</taxon>
        <taxon>Magnoliopsida</taxon>
        <taxon>eudicotyledons</taxon>
        <taxon>Gunneridae</taxon>
        <taxon>Pentapetalae</taxon>
        <taxon>rosids</taxon>
        <taxon>fabids</taxon>
        <taxon>Rosales</taxon>
        <taxon>Rhamnaceae</taxon>
        <taxon>Paliureae</taxon>
        <taxon>Ziziphus</taxon>
    </lineage>
</organism>
<protein>
    <submittedName>
        <fullName evidence="1">Uncharacterized protein</fullName>
    </submittedName>
</protein>
<gene>
    <name evidence="1" type="ORF">FEM48_Zijuj06G0211000</name>
</gene>
<accession>A0A978VBM2</accession>
<sequence length="119" mass="13480">MVDVEDYDQEHINGRYGVLYFKFGVMGFISFEGGGKQVKRTSSMRATCDKELKVVFSWSGTTTLEVQPPMECLVDGQWTTLYVRSINLMTEHIKPISDFDGYGSACPSHQEEKYVGVYS</sequence>
<dbReference type="AlphaFoldDB" id="A0A978VBM2"/>
<dbReference type="Proteomes" id="UP000813462">
    <property type="component" value="Unassembled WGS sequence"/>
</dbReference>